<keyword evidence="6 7" id="KW-0472">Membrane</keyword>
<feature type="transmembrane region" description="Helical" evidence="7">
    <location>
        <begin position="110"/>
        <end position="131"/>
    </location>
</feature>
<dbReference type="GO" id="GO:0022857">
    <property type="term" value="F:transmembrane transporter activity"/>
    <property type="evidence" value="ECO:0007669"/>
    <property type="project" value="UniProtKB-UniRule"/>
</dbReference>
<feature type="transmembrane region" description="Helical" evidence="7">
    <location>
        <begin position="151"/>
        <end position="174"/>
    </location>
</feature>
<sequence length="195" mass="21181">MMLKHVERLARFMAVLGGIVLTLLVILTCLSVLGRGLNTFGHSAFLTSLSESAAHALIASGVGPITGDFELVEAGIAFAIFAFLPYAQLHHAHATVDIFAASFPHWFNRFLIVFWEFVLSAIILLLTWRLFAGMQGKMSNGEITFLLQFPVWWAYAASFVAAVTASIVAIYCAIARILDVVTGGSHLPHSEGAHH</sequence>
<reference evidence="9 10" key="1">
    <citation type="submission" date="2016-10" db="EMBL/GenBank/DDBJ databases">
        <authorList>
            <person name="de Groot N.N."/>
        </authorList>
    </citation>
    <scope>NUCLEOTIDE SEQUENCE [LARGE SCALE GENOMIC DNA]</scope>
    <source>
        <strain evidence="9 10">DSM 25294</strain>
    </source>
</reference>
<evidence type="ECO:0000256" key="5">
    <source>
        <dbReference type="ARBA" id="ARBA00022989"/>
    </source>
</evidence>
<evidence type="ECO:0000256" key="4">
    <source>
        <dbReference type="ARBA" id="ARBA00022692"/>
    </source>
</evidence>
<gene>
    <name evidence="9" type="ORF">SAMN04488026_101335</name>
</gene>
<organism evidence="9 10">
    <name type="scientific">Aliiruegeria lutimaris</name>
    <dbReference type="NCBI Taxonomy" id="571298"/>
    <lineage>
        <taxon>Bacteria</taxon>
        <taxon>Pseudomonadati</taxon>
        <taxon>Pseudomonadota</taxon>
        <taxon>Alphaproteobacteria</taxon>
        <taxon>Rhodobacterales</taxon>
        <taxon>Roseobacteraceae</taxon>
        <taxon>Aliiruegeria</taxon>
    </lineage>
</organism>
<dbReference type="GO" id="GO:0005886">
    <property type="term" value="C:plasma membrane"/>
    <property type="evidence" value="ECO:0007669"/>
    <property type="project" value="UniProtKB-SubCell"/>
</dbReference>
<keyword evidence="2 7" id="KW-0813">Transport</keyword>
<dbReference type="AlphaFoldDB" id="A0A1G8RKS7"/>
<keyword evidence="7" id="KW-0997">Cell inner membrane</keyword>
<comment type="similarity">
    <text evidence="7">Belongs to the TRAP transporter small permease family.</text>
</comment>
<keyword evidence="3" id="KW-1003">Cell membrane</keyword>
<accession>A0A1G8RKS7</accession>
<comment type="function">
    <text evidence="7">Part of the tripartite ATP-independent periplasmic (TRAP) transport system.</text>
</comment>
<dbReference type="EMBL" id="FNEK01000013">
    <property type="protein sequence ID" value="SDJ17115.1"/>
    <property type="molecule type" value="Genomic_DNA"/>
</dbReference>
<evidence type="ECO:0000259" key="8">
    <source>
        <dbReference type="Pfam" id="PF04290"/>
    </source>
</evidence>
<dbReference type="Pfam" id="PF04290">
    <property type="entry name" value="DctQ"/>
    <property type="match status" value="1"/>
</dbReference>
<name>A0A1G8RKS7_9RHOB</name>
<proteinExistence type="inferred from homology"/>
<feature type="domain" description="Tripartite ATP-independent periplasmic transporters DctQ component" evidence="8">
    <location>
        <begin position="64"/>
        <end position="176"/>
    </location>
</feature>
<keyword evidence="4 7" id="KW-0812">Transmembrane</keyword>
<dbReference type="RefSeq" id="WP_170844491.1">
    <property type="nucleotide sequence ID" value="NZ_FNEK01000013.1"/>
</dbReference>
<keyword evidence="10" id="KW-1185">Reference proteome</keyword>
<comment type="subunit">
    <text evidence="7">The complex comprises the extracytoplasmic solute receptor protein and the two transmembrane proteins.</text>
</comment>
<dbReference type="Proteomes" id="UP000199382">
    <property type="component" value="Unassembled WGS sequence"/>
</dbReference>
<dbReference type="InterPro" id="IPR055348">
    <property type="entry name" value="DctQ"/>
</dbReference>
<evidence type="ECO:0000256" key="6">
    <source>
        <dbReference type="ARBA" id="ARBA00023136"/>
    </source>
</evidence>
<feature type="transmembrane region" description="Helical" evidence="7">
    <location>
        <begin position="71"/>
        <end position="89"/>
    </location>
</feature>
<evidence type="ECO:0000313" key="9">
    <source>
        <dbReference type="EMBL" id="SDJ17115.1"/>
    </source>
</evidence>
<comment type="subcellular location">
    <subcellularLocation>
        <location evidence="7">Cell inner membrane</location>
        <topology evidence="7">Multi-pass membrane protein</topology>
    </subcellularLocation>
    <subcellularLocation>
        <location evidence="1">Cell membrane</location>
        <topology evidence="1">Multi-pass membrane protein</topology>
    </subcellularLocation>
</comment>
<evidence type="ECO:0000313" key="10">
    <source>
        <dbReference type="Proteomes" id="UP000199382"/>
    </source>
</evidence>
<evidence type="ECO:0000256" key="2">
    <source>
        <dbReference type="ARBA" id="ARBA00022448"/>
    </source>
</evidence>
<evidence type="ECO:0000256" key="3">
    <source>
        <dbReference type="ARBA" id="ARBA00022475"/>
    </source>
</evidence>
<protein>
    <recommendedName>
        <fullName evidence="7">TRAP transporter small permease protein</fullName>
    </recommendedName>
</protein>
<evidence type="ECO:0000256" key="7">
    <source>
        <dbReference type="RuleBase" id="RU369079"/>
    </source>
</evidence>
<feature type="transmembrane region" description="Helical" evidence="7">
    <location>
        <begin position="12"/>
        <end position="33"/>
    </location>
</feature>
<dbReference type="STRING" id="571298.SAMN04488026_101335"/>
<keyword evidence="5 7" id="KW-1133">Transmembrane helix</keyword>
<evidence type="ECO:0000256" key="1">
    <source>
        <dbReference type="ARBA" id="ARBA00004651"/>
    </source>
</evidence>